<name>A0A4C2A8W2_EUMVA</name>
<evidence type="ECO:0000313" key="1">
    <source>
        <dbReference type="EMBL" id="GBP96560.1"/>
    </source>
</evidence>
<dbReference type="EMBL" id="BGZK01002801">
    <property type="protein sequence ID" value="GBP96560.1"/>
    <property type="molecule type" value="Genomic_DNA"/>
</dbReference>
<sequence length="107" mass="12307">MRNFTNLLAGSWRLQCKTHILGFLSDYFQESNIVQPNCKMGLDVISSRDPTWPSDRQEIPDVIDFDVTKKISRDLVDIEASLDLSSTILLLLYPFAFHKDTSYLSHI</sequence>
<dbReference type="Proteomes" id="UP000299102">
    <property type="component" value="Unassembled WGS sequence"/>
</dbReference>
<proteinExistence type="predicted"/>
<dbReference type="AlphaFoldDB" id="A0A4C2A8W2"/>
<organism evidence="1 2">
    <name type="scientific">Eumeta variegata</name>
    <name type="common">Bagworm moth</name>
    <name type="synonym">Eumeta japonica</name>
    <dbReference type="NCBI Taxonomy" id="151549"/>
    <lineage>
        <taxon>Eukaryota</taxon>
        <taxon>Metazoa</taxon>
        <taxon>Ecdysozoa</taxon>
        <taxon>Arthropoda</taxon>
        <taxon>Hexapoda</taxon>
        <taxon>Insecta</taxon>
        <taxon>Pterygota</taxon>
        <taxon>Neoptera</taxon>
        <taxon>Endopterygota</taxon>
        <taxon>Lepidoptera</taxon>
        <taxon>Glossata</taxon>
        <taxon>Ditrysia</taxon>
        <taxon>Tineoidea</taxon>
        <taxon>Psychidae</taxon>
        <taxon>Oiketicinae</taxon>
        <taxon>Eumeta</taxon>
    </lineage>
</organism>
<keyword evidence="2" id="KW-1185">Reference proteome</keyword>
<comment type="caution">
    <text evidence="1">The sequence shown here is derived from an EMBL/GenBank/DDBJ whole genome shotgun (WGS) entry which is preliminary data.</text>
</comment>
<evidence type="ECO:0000313" key="2">
    <source>
        <dbReference type="Proteomes" id="UP000299102"/>
    </source>
</evidence>
<protein>
    <submittedName>
        <fullName evidence="1">Uncharacterized protein</fullName>
    </submittedName>
</protein>
<accession>A0A4C2A8W2</accession>
<reference evidence="1 2" key="1">
    <citation type="journal article" date="2019" name="Commun. Biol.">
        <title>The bagworm genome reveals a unique fibroin gene that provides high tensile strength.</title>
        <authorList>
            <person name="Kono N."/>
            <person name="Nakamura H."/>
            <person name="Ohtoshi R."/>
            <person name="Tomita M."/>
            <person name="Numata K."/>
            <person name="Arakawa K."/>
        </authorList>
    </citation>
    <scope>NUCLEOTIDE SEQUENCE [LARGE SCALE GENOMIC DNA]</scope>
</reference>
<gene>
    <name evidence="1" type="ORF">EVAR_91102_1</name>
</gene>